<evidence type="ECO:0000256" key="2">
    <source>
        <dbReference type="ARBA" id="ARBA00037999"/>
    </source>
</evidence>
<dbReference type="InterPro" id="IPR015421">
    <property type="entry name" value="PyrdxlP-dep_Trfase_major"/>
</dbReference>
<dbReference type="SUPFAM" id="SSF53383">
    <property type="entry name" value="PLP-dependent transferases"/>
    <property type="match status" value="1"/>
</dbReference>
<evidence type="ECO:0000313" key="5">
    <source>
        <dbReference type="Proteomes" id="UP000641910"/>
    </source>
</evidence>
<organism evidence="4 5">
    <name type="scientific">Thermoactinomyces vulgaris</name>
    <dbReference type="NCBI Taxonomy" id="2026"/>
    <lineage>
        <taxon>Bacteria</taxon>
        <taxon>Bacillati</taxon>
        <taxon>Bacillota</taxon>
        <taxon>Bacilli</taxon>
        <taxon>Bacillales</taxon>
        <taxon>Thermoactinomycetaceae</taxon>
        <taxon>Thermoactinomyces</taxon>
    </lineage>
</organism>
<accession>A0ABS0QFV4</accession>
<comment type="similarity">
    <text evidence="2 3">Belongs to the DegT/DnrJ/EryC1 family.</text>
</comment>
<reference evidence="4 5" key="1">
    <citation type="submission" date="2020-12" db="EMBL/GenBank/DDBJ databases">
        <title>WGS of Thermoactinomyces spp.</title>
        <authorList>
            <person name="Cheng K."/>
        </authorList>
    </citation>
    <scope>NUCLEOTIDE SEQUENCE [LARGE SCALE GENOMIC DNA]</scope>
    <source>
        <strain evidence="5">CICC 10650\ACCC 41061</strain>
    </source>
</reference>
<dbReference type="PANTHER" id="PTHR30244:SF36">
    <property type="entry name" value="3-OXO-GLUCOSE-6-PHOSPHATE:GLUTAMATE AMINOTRANSFERASE"/>
    <property type="match status" value="1"/>
</dbReference>
<name>A0ABS0QFV4_THEVU</name>
<dbReference type="Pfam" id="PF01041">
    <property type="entry name" value="DegT_DnrJ_EryC1"/>
    <property type="match status" value="1"/>
</dbReference>
<dbReference type="InterPro" id="IPR015422">
    <property type="entry name" value="PyrdxlP-dep_Trfase_small"/>
</dbReference>
<dbReference type="CDD" id="cd00616">
    <property type="entry name" value="AHBA_syn"/>
    <property type="match status" value="1"/>
</dbReference>
<dbReference type="EMBL" id="JAECVU010000002">
    <property type="protein sequence ID" value="MBH8588155.1"/>
    <property type="molecule type" value="Genomic_DNA"/>
</dbReference>
<dbReference type="Gene3D" id="3.90.1150.10">
    <property type="entry name" value="Aspartate Aminotransferase, domain 1"/>
    <property type="match status" value="1"/>
</dbReference>
<evidence type="ECO:0000256" key="3">
    <source>
        <dbReference type="RuleBase" id="RU004508"/>
    </source>
</evidence>
<gene>
    <name evidence="4" type="ORF">I8U22_04875</name>
</gene>
<dbReference type="PIRSF" id="PIRSF000390">
    <property type="entry name" value="PLP_StrS"/>
    <property type="match status" value="1"/>
</dbReference>
<keyword evidence="1 3" id="KW-0663">Pyridoxal phosphate</keyword>
<comment type="caution">
    <text evidence="4">The sequence shown here is derived from an EMBL/GenBank/DDBJ whole genome shotgun (WGS) entry which is preliminary data.</text>
</comment>
<dbReference type="PANTHER" id="PTHR30244">
    <property type="entry name" value="TRANSAMINASE"/>
    <property type="match status" value="1"/>
</dbReference>
<dbReference type="Proteomes" id="UP000641910">
    <property type="component" value="Unassembled WGS sequence"/>
</dbReference>
<dbReference type="GO" id="GO:0008483">
    <property type="term" value="F:transaminase activity"/>
    <property type="evidence" value="ECO:0007669"/>
    <property type="project" value="UniProtKB-KW"/>
</dbReference>
<dbReference type="RefSeq" id="WP_037996686.1">
    <property type="nucleotide sequence ID" value="NZ_CP036487.1"/>
</dbReference>
<keyword evidence="5" id="KW-1185">Reference proteome</keyword>
<dbReference type="InterPro" id="IPR015424">
    <property type="entry name" value="PyrdxlP-dep_Trfase"/>
</dbReference>
<evidence type="ECO:0000256" key="1">
    <source>
        <dbReference type="ARBA" id="ARBA00022898"/>
    </source>
</evidence>
<keyword evidence="4" id="KW-0808">Transferase</keyword>
<proteinExistence type="inferred from homology"/>
<evidence type="ECO:0000313" key="4">
    <source>
        <dbReference type="EMBL" id="MBH8588155.1"/>
    </source>
</evidence>
<protein>
    <submittedName>
        <fullName evidence="4">DegT/DnrJ/EryC1/StrS family aminotransferase</fullName>
    </submittedName>
</protein>
<dbReference type="Gene3D" id="3.40.640.10">
    <property type="entry name" value="Type I PLP-dependent aspartate aminotransferase-like (Major domain)"/>
    <property type="match status" value="1"/>
</dbReference>
<keyword evidence="4" id="KW-0032">Aminotransferase</keyword>
<dbReference type="InterPro" id="IPR000653">
    <property type="entry name" value="DegT/StrS_aminotransferase"/>
</dbReference>
<sequence>MKKIPLLDLTAQLQPIREEVLQAVERVIDSGQYIMGPEVKAFEEEVANYLGVKHAIGVGNGTDALLLALDAAGIKAGDEVITTPFTFFATAETISQVGATPVFVDIDPKTYNIDVNQIKEKINEKTKAIIPVHIFGQPANMEEIMALAEEHQLFVLEDAAQGMGSEYKGRKIGNWGHAATFSFFPTKNLGGYGDGGMVVTNDDQLAEKIRILRVHGSNPKYYHSMIGYNSRLDALQAAVLRIKLRHLDAWNDGRRKKAALYNELLKDTPVVTPHEAEDRKHIYHLYIIQAEDRDELMAHLKEQGISCGVYYPVPLHQQEVYKDLGYEEGSLPVSEYMAKRTFALPLYAELEDENIRFIANTIKSFYANKSK</sequence>